<accession>Q093I0</accession>
<comment type="similarity">
    <text evidence="1">Belongs to the outer membrane factor (OMF) (TC 1.B.17) family.</text>
</comment>
<dbReference type="InterPro" id="IPR010131">
    <property type="entry name" value="MdtP/NodT-like"/>
</dbReference>
<feature type="signal peptide" evidence="3">
    <location>
        <begin position="1"/>
        <end position="26"/>
    </location>
</feature>
<dbReference type="OrthoDB" id="9791261at2"/>
<dbReference type="Proteomes" id="UP000001351">
    <property type="component" value="Chromosome"/>
</dbReference>
<dbReference type="EMBL" id="CP002271">
    <property type="protein sequence ID" value="ADO75964.1"/>
    <property type="molecule type" value="Genomic_DNA"/>
</dbReference>
<proteinExistence type="inferred from homology"/>
<dbReference type="GO" id="GO:0015562">
    <property type="term" value="F:efflux transmembrane transporter activity"/>
    <property type="evidence" value="ECO:0007669"/>
    <property type="project" value="InterPro"/>
</dbReference>
<dbReference type="Gene3D" id="1.20.1600.10">
    <property type="entry name" value="Outer membrane efflux proteins (OEP)"/>
    <property type="match status" value="1"/>
</dbReference>
<reference evidence="5 7" key="1">
    <citation type="submission" date="2006-04" db="EMBL/GenBank/DDBJ databases">
        <authorList>
            <person name="Nierman W.C."/>
        </authorList>
    </citation>
    <scope>NUCLEOTIDE SEQUENCE [LARGE SCALE GENOMIC DNA]</scope>
    <source>
        <strain evidence="5 7">DW4/3-1</strain>
    </source>
</reference>
<dbReference type="PANTHER" id="PTHR30203:SF24">
    <property type="entry name" value="BLR4935 PROTEIN"/>
    <property type="match status" value="1"/>
</dbReference>
<keyword evidence="6" id="KW-1185">Reference proteome</keyword>
<evidence type="ECO:0000313" key="4">
    <source>
        <dbReference type="EMBL" id="ADO75964.1"/>
    </source>
</evidence>
<dbReference type="STRING" id="378806.STAUR_8209"/>
<evidence type="ECO:0000256" key="3">
    <source>
        <dbReference type="SAM" id="SignalP"/>
    </source>
</evidence>
<organism evidence="5 7">
    <name type="scientific">Stigmatella aurantiaca (strain DW4/3-1)</name>
    <dbReference type="NCBI Taxonomy" id="378806"/>
    <lineage>
        <taxon>Bacteria</taxon>
        <taxon>Pseudomonadati</taxon>
        <taxon>Myxococcota</taxon>
        <taxon>Myxococcia</taxon>
        <taxon>Myxococcales</taxon>
        <taxon>Cystobacterineae</taxon>
        <taxon>Archangiaceae</taxon>
        <taxon>Stigmatella</taxon>
    </lineage>
</organism>
<keyword evidence="2" id="KW-0175">Coiled coil</keyword>
<dbReference type="Pfam" id="PF02321">
    <property type="entry name" value="OEP"/>
    <property type="match status" value="2"/>
</dbReference>
<feature type="chain" id="PRO_5010840259" evidence="3">
    <location>
        <begin position="27"/>
        <end position="412"/>
    </location>
</feature>
<dbReference type="InterPro" id="IPR003423">
    <property type="entry name" value="OMP_efflux"/>
</dbReference>
<dbReference type="HOGENOM" id="CLU_012817_14_3_7"/>
<dbReference type="AlphaFoldDB" id="Q093I0"/>
<evidence type="ECO:0000313" key="7">
    <source>
        <dbReference type="Proteomes" id="UP000032702"/>
    </source>
</evidence>
<dbReference type="SUPFAM" id="SSF56954">
    <property type="entry name" value="Outer membrane efflux proteins (OEP)"/>
    <property type="match status" value="1"/>
</dbReference>
<evidence type="ECO:0000313" key="5">
    <source>
        <dbReference type="EMBL" id="EAU66878.1"/>
    </source>
</evidence>
<gene>
    <name evidence="4" type="ordered locus">STAUR_8209</name>
    <name evidence="5" type="ORF">STIAU_3195</name>
</gene>
<dbReference type="Proteomes" id="UP000032702">
    <property type="component" value="Unassembled WGS sequence"/>
</dbReference>
<evidence type="ECO:0000313" key="6">
    <source>
        <dbReference type="Proteomes" id="UP000001351"/>
    </source>
</evidence>
<dbReference type="KEGG" id="sur:STAUR_8209"/>
<sequence>MPSRVFPAPTLLCLCLCFPSLTEATAGPLTLEQAVALALDRSPVLVSLQAEVARAQAQAQGDSRFFQSNPELSAAAGPRLREGTHSLELGLGINQRVELFGQPSARKAAAQALVAASEARLRARRVELVAEVRTAFARARAAAQEVLIAEDARTLATEALSAAEERLEAGAASRLEVNTARVESGRAARESNRARRQHAAALSELSLLVGLDETAEPQFQDTYLPDSAPALSLPALLEQALRDRADIQAARAELEASQAQQRLSQREALPSPRLGATYSREEDAHIVQGTLAIDLPTFNRNQAARGSTAAQVTEATRTLEAVERMARAEVRLALVRYQTAEDSLRIFGEDAQKALQENLTLATEGYRAGKMDFLELLVIRRETLEARRDHIEAIEEFDTARAQLQRVIGSLP</sequence>
<name>Q093I0_STIAD</name>
<protein>
    <submittedName>
        <fullName evidence="5">Outer membrane efflux protein</fullName>
    </submittedName>
</protein>
<reference evidence="4 6" key="2">
    <citation type="journal article" date="2011" name="Mol. Biol. Evol.">
        <title>Comparative genomic analysis of fruiting body formation in Myxococcales.</title>
        <authorList>
            <person name="Huntley S."/>
            <person name="Hamann N."/>
            <person name="Wegener-Feldbrugge S."/>
            <person name="Treuner-Lange A."/>
            <person name="Kube M."/>
            <person name="Reinhardt R."/>
            <person name="Klages S."/>
            <person name="Muller R."/>
            <person name="Ronning C.M."/>
            <person name="Nierman W.C."/>
            <person name="Sogaard-Andersen L."/>
        </authorList>
    </citation>
    <scope>NUCLEOTIDE SEQUENCE [LARGE SCALE GENOMIC DNA]</scope>
    <source>
        <strain evidence="4 6">DW4/3-1</strain>
    </source>
</reference>
<dbReference type="PANTHER" id="PTHR30203">
    <property type="entry name" value="OUTER MEMBRANE CATION EFFLUX PROTEIN"/>
    <property type="match status" value="1"/>
</dbReference>
<dbReference type="EMBL" id="AAMD01000045">
    <property type="protein sequence ID" value="EAU66878.1"/>
    <property type="molecule type" value="Genomic_DNA"/>
</dbReference>
<keyword evidence="3" id="KW-0732">Signal</keyword>
<dbReference type="eggNOG" id="COG1538">
    <property type="taxonomic scope" value="Bacteria"/>
</dbReference>
<feature type="coiled-coil region" evidence="2">
    <location>
        <begin position="237"/>
        <end position="269"/>
    </location>
</feature>
<evidence type="ECO:0000256" key="2">
    <source>
        <dbReference type="SAM" id="Coils"/>
    </source>
</evidence>
<evidence type="ECO:0000256" key="1">
    <source>
        <dbReference type="ARBA" id="ARBA00007613"/>
    </source>
</evidence>